<reference evidence="1 2" key="1">
    <citation type="submission" date="2018-07" db="EMBL/GenBank/DDBJ databases">
        <title>Genome sequence of Nitratireductor thuwali#1536.</title>
        <authorList>
            <person name="Michoud G."/>
            <person name="Merlino G."/>
            <person name="Sefrji F.O."/>
            <person name="Daffonchio D."/>
        </authorList>
    </citation>
    <scope>NUCLEOTIDE SEQUENCE [LARGE SCALE GENOMIC DNA]</scope>
    <source>
        <strain evidence="2">Nit1536</strain>
    </source>
</reference>
<keyword evidence="2" id="KW-1185">Reference proteome</keyword>
<organism evidence="1 2">
    <name type="scientific">Nitratireductor thuwali</name>
    <dbReference type="NCBI Taxonomy" id="2267699"/>
    <lineage>
        <taxon>Bacteria</taxon>
        <taxon>Pseudomonadati</taxon>
        <taxon>Pseudomonadota</taxon>
        <taxon>Alphaproteobacteria</taxon>
        <taxon>Hyphomicrobiales</taxon>
        <taxon>Phyllobacteriaceae</taxon>
        <taxon>Nitratireductor</taxon>
    </lineage>
</organism>
<gene>
    <name evidence="1" type="ORF">NTH_03939</name>
</gene>
<name>A0ABY5MUC6_9HYPH</name>
<evidence type="ECO:0000313" key="2">
    <source>
        <dbReference type="Proteomes" id="UP001342418"/>
    </source>
</evidence>
<sequence>MTFRGDGAAASKPAAFADGDIIALHLREAVRLAANLRDFEDFKLFAHFARMSIELLNERQIG</sequence>
<dbReference type="EMBL" id="CP030941">
    <property type="protein sequence ID" value="UUP19436.1"/>
    <property type="molecule type" value="Genomic_DNA"/>
</dbReference>
<dbReference type="Proteomes" id="UP001342418">
    <property type="component" value="Chromosome"/>
</dbReference>
<proteinExistence type="predicted"/>
<evidence type="ECO:0000313" key="1">
    <source>
        <dbReference type="EMBL" id="UUP19436.1"/>
    </source>
</evidence>
<dbReference type="RefSeq" id="WP_338531587.1">
    <property type="nucleotide sequence ID" value="NZ_CP030941.1"/>
</dbReference>
<accession>A0ABY5MUC6</accession>
<protein>
    <submittedName>
        <fullName evidence="1">Uncharacterized protein</fullName>
    </submittedName>
</protein>